<feature type="region of interest" description="Disordered" evidence="1">
    <location>
        <begin position="171"/>
        <end position="230"/>
    </location>
</feature>
<dbReference type="KEGG" id="rul:UC8_14280"/>
<feature type="compositionally biased region" description="Basic and acidic residues" evidence="1">
    <location>
        <begin position="141"/>
        <end position="158"/>
    </location>
</feature>
<accession>A0A5B9QZL2</accession>
<organism evidence="2 3">
    <name type="scientific">Roseimaritima ulvae</name>
    <dbReference type="NCBI Taxonomy" id="980254"/>
    <lineage>
        <taxon>Bacteria</taxon>
        <taxon>Pseudomonadati</taxon>
        <taxon>Planctomycetota</taxon>
        <taxon>Planctomycetia</taxon>
        <taxon>Pirellulales</taxon>
        <taxon>Pirellulaceae</taxon>
        <taxon>Roseimaritima</taxon>
    </lineage>
</organism>
<evidence type="ECO:0000313" key="3">
    <source>
        <dbReference type="Proteomes" id="UP000325286"/>
    </source>
</evidence>
<protein>
    <recommendedName>
        <fullName evidence="4">Zinc-finger domain-containing protein</fullName>
    </recommendedName>
</protein>
<dbReference type="EMBL" id="CP042914">
    <property type="protein sequence ID" value="QEG39433.1"/>
    <property type="molecule type" value="Genomic_DNA"/>
</dbReference>
<name>A0A5B9QZL2_9BACT</name>
<evidence type="ECO:0008006" key="4">
    <source>
        <dbReference type="Google" id="ProtNLM"/>
    </source>
</evidence>
<dbReference type="RefSeq" id="WP_068132459.1">
    <property type="nucleotide sequence ID" value="NZ_CP042914.1"/>
</dbReference>
<proteinExistence type="predicted"/>
<gene>
    <name evidence="2" type="ORF">UC8_14280</name>
</gene>
<evidence type="ECO:0000256" key="1">
    <source>
        <dbReference type="SAM" id="MobiDB-lite"/>
    </source>
</evidence>
<feature type="region of interest" description="Disordered" evidence="1">
    <location>
        <begin position="122"/>
        <end position="158"/>
    </location>
</feature>
<keyword evidence="3" id="KW-1185">Reference proteome</keyword>
<feature type="compositionally biased region" description="Low complexity" evidence="1">
    <location>
        <begin position="129"/>
        <end position="139"/>
    </location>
</feature>
<reference evidence="2 3" key="1">
    <citation type="submission" date="2019-08" db="EMBL/GenBank/DDBJ databases">
        <title>Deep-cultivation of Planctomycetes and their phenomic and genomic characterization uncovers novel biology.</title>
        <authorList>
            <person name="Wiegand S."/>
            <person name="Jogler M."/>
            <person name="Boedeker C."/>
            <person name="Pinto D."/>
            <person name="Vollmers J."/>
            <person name="Rivas-Marin E."/>
            <person name="Kohn T."/>
            <person name="Peeters S.H."/>
            <person name="Heuer A."/>
            <person name="Rast P."/>
            <person name="Oberbeckmann S."/>
            <person name="Bunk B."/>
            <person name="Jeske O."/>
            <person name="Meyerdierks A."/>
            <person name="Storesund J.E."/>
            <person name="Kallscheuer N."/>
            <person name="Luecker S."/>
            <person name="Lage O.M."/>
            <person name="Pohl T."/>
            <person name="Merkel B.J."/>
            <person name="Hornburger P."/>
            <person name="Mueller R.-W."/>
            <person name="Bruemmer F."/>
            <person name="Labrenz M."/>
            <person name="Spormann A.M."/>
            <person name="Op den Camp H."/>
            <person name="Overmann J."/>
            <person name="Amann R."/>
            <person name="Jetten M.S.M."/>
            <person name="Mascher T."/>
            <person name="Medema M.H."/>
            <person name="Devos D.P."/>
            <person name="Kaster A.-K."/>
            <person name="Ovreas L."/>
            <person name="Rohde M."/>
            <person name="Galperin M.Y."/>
            <person name="Jogler C."/>
        </authorList>
    </citation>
    <scope>NUCLEOTIDE SEQUENCE [LARGE SCALE GENOMIC DNA]</scope>
    <source>
        <strain evidence="2 3">UC8</strain>
    </source>
</reference>
<dbReference type="AlphaFoldDB" id="A0A5B9QZL2"/>
<evidence type="ECO:0000313" key="2">
    <source>
        <dbReference type="EMBL" id="QEG39433.1"/>
    </source>
</evidence>
<dbReference type="Proteomes" id="UP000325286">
    <property type="component" value="Chromosome"/>
</dbReference>
<sequence length="502" mass="52765">MPDAFDPSLLSGYLDNELTADETAVVKRALADNADLRQELDEIRKLRAAVAALPMPPINDRFVEGVRQRIEQQQAVRLSPLAHGAPQTLKMLLSFAVAACVLLAVGWTILQNRPQTQSVVLDQAPSQPPQVSQTPSQTTDRQPRQDESAEQRLGDSRSADDAMLADAMLAPGPRSEQARSEMADQEAAGGERPDSAMPRTRMVAPEAESLDAQPLKSHHRAGSPPPSALRMQPRMMLQSEPRGGQPNLRVESAAAAPVPLAVDAAPATPPRTEMAPMAAGGAAPRIAEAAPRASADARPRMLKAAAAPAEASPGSLGLEPPPLRARYLLRRQISTVPSMKSARAAANVASTDVAPPTAALPTAARAQLIVSTLRKDQLDAALQWWRQRAPVAATARKPPAIDPNTQVLAVAGTPAALAKLSADWERYVQQLDGQTRRQPLALTAVAATNAADAVNADQAADAAGVADADVDGVRASERPATSPGMLAIEFRLVDAPAAAAAN</sequence>
<dbReference type="OrthoDB" id="246363at2"/>